<sequence>MSPPMDKSSENDDKDLTLPSITRSPGIEFKRLNPTKSKSTMNLFFDIFSAPPIEFNEKNLFLDYERLF</sequence>
<dbReference type="Proteomes" id="UP000187455">
    <property type="component" value="Unassembled WGS sequence"/>
</dbReference>
<dbReference type="AlphaFoldDB" id="A0A1R0GTR1"/>
<feature type="region of interest" description="Disordered" evidence="1">
    <location>
        <begin position="1"/>
        <end position="22"/>
    </location>
</feature>
<reference evidence="2 3" key="1">
    <citation type="journal article" date="2016" name="Mol. Biol. Evol.">
        <title>Genome-Wide Survey of Gut Fungi (Harpellales) Reveals the First Horizontally Transferred Ubiquitin Gene from a Mosquito Host.</title>
        <authorList>
            <person name="Wang Y."/>
            <person name="White M.M."/>
            <person name="Kvist S."/>
            <person name="Moncalvo J.M."/>
        </authorList>
    </citation>
    <scope>NUCLEOTIDE SEQUENCE [LARGE SCALE GENOMIC DNA]</scope>
    <source>
        <strain evidence="2 3">ALG-7-W6</strain>
    </source>
</reference>
<feature type="compositionally biased region" description="Basic and acidic residues" evidence="1">
    <location>
        <begin position="7"/>
        <end position="16"/>
    </location>
</feature>
<comment type="caution">
    <text evidence="2">The sequence shown here is derived from an EMBL/GenBank/DDBJ whole genome shotgun (WGS) entry which is preliminary data.</text>
</comment>
<keyword evidence="3" id="KW-1185">Reference proteome</keyword>
<evidence type="ECO:0000256" key="1">
    <source>
        <dbReference type="SAM" id="MobiDB-lite"/>
    </source>
</evidence>
<evidence type="ECO:0000313" key="3">
    <source>
        <dbReference type="Proteomes" id="UP000187455"/>
    </source>
</evidence>
<name>A0A1R0GTR1_9FUNG</name>
<proteinExistence type="predicted"/>
<protein>
    <submittedName>
        <fullName evidence="2">Uncharacterized protein</fullName>
    </submittedName>
</protein>
<organism evidence="2 3">
    <name type="scientific">Smittium mucronatum</name>
    <dbReference type="NCBI Taxonomy" id="133383"/>
    <lineage>
        <taxon>Eukaryota</taxon>
        <taxon>Fungi</taxon>
        <taxon>Fungi incertae sedis</taxon>
        <taxon>Zoopagomycota</taxon>
        <taxon>Kickxellomycotina</taxon>
        <taxon>Harpellomycetes</taxon>
        <taxon>Harpellales</taxon>
        <taxon>Legeriomycetaceae</taxon>
        <taxon>Smittium</taxon>
    </lineage>
</organism>
<evidence type="ECO:0000313" key="2">
    <source>
        <dbReference type="EMBL" id="OLY80269.1"/>
    </source>
</evidence>
<dbReference type="EMBL" id="LSSL01003613">
    <property type="protein sequence ID" value="OLY80269.1"/>
    <property type="molecule type" value="Genomic_DNA"/>
</dbReference>
<accession>A0A1R0GTR1</accession>
<gene>
    <name evidence="2" type="ORF">AYI68_g5637</name>
</gene>